<dbReference type="InterPro" id="IPR005532">
    <property type="entry name" value="SUMF_dom"/>
</dbReference>
<name>A0A426TQJ1_9CHLR</name>
<protein>
    <recommendedName>
        <fullName evidence="1">Sulfatase-modifying factor enzyme-like domain-containing protein</fullName>
    </recommendedName>
</protein>
<organism evidence="2 3">
    <name type="scientific">Candidatus Viridilinea halotolerans</name>
    <dbReference type="NCBI Taxonomy" id="2491704"/>
    <lineage>
        <taxon>Bacteria</taxon>
        <taxon>Bacillati</taxon>
        <taxon>Chloroflexota</taxon>
        <taxon>Chloroflexia</taxon>
        <taxon>Chloroflexales</taxon>
        <taxon>Chloroflexineae</taxon>
        <taxon>Oscillochloridaceae</taxon>
        <taxon>Candidatus Viridilinea</taxon>
    </lineage>
</organism>
<dbReference type="GO" id="GO:0120147">
    <property type="term" value="F:formylglycine-generating oxidase activity"/>
    <property type="evidence" value="ECO:0007669"/>
    <property type="project" value="TreeGrafter"/>
</dbReference>
<dbReference type="InterPro" id="IPR042095">
    <property type="entry name" value="SUMF_sf"/>
</dbReference>
<dbReference type="PANTHER" id="PTHR23150">
    <property type="entry name" value="SULFATASE MODIFYING FACTOR 1, 2"/>
    <property type="match status" value="1"/>
</dbReference>
<dbReference type="SUPFAM" id="SSF56436">
    <property type="entry name" value="C-type lectin-like"/>
    <property type="match status" value="1"/>
</dbReference>
<evidence type="ECO:0000259" key="1">
    <source>
        <dbReference type="Pfam" id="PF03781"/>
    </source>
</evidence>
<proteinExistence type="predicted"/>
<reference evidence="2 3" key="1">
    <citation type="submission" date="2018-12" db="EMBL/GenBank/DDBJ databases">
        <title>Genome Sequence of Candidatus Viridilinea halotolerans isolated from saline sulfide-rich spring.</title>
        <authorList>
            <person name="Grouzdev D.S."/>
            <person name="Burganskaya E.I."/>
            <person name="Krutkina M.S."/>
            <person name="Sukhacheva M.V."/>
            <person name="Gorlenko V.M."/>
        </authorList>
    </citation>
    <scope>NUCLEOTIDE SEQUENCE [LARGE SCALE GENOMIC DNA]</scope>
    <source>
        <strain evidence="2">Chok-6</strain>
    </source>
</reference>
<evidence type="ECO:0000313" key="2">
    <source>
        <dbReference type="EMBL" id="RRR65525.1"/>
    </source>
</evidence>
<sequence length="854" mass="96417">AVICAQERLRAPERTRMRDAYGWPTCPFPIFIPLRALRDAATTQPRPLLVSYAQTLREMNLLGTMAAELPDTYFQQRAKDGGCIILLDAFDELRDAAARQRLAKLVADLPTGPPNAPNRIVVTSRIFGYEGQLHRWGFVTRLLARLTPDQVRDFIHQRYRVLARIRVGPSGLANGQRWNPETRAQRLISRLDEDSGLQRLVHNPFLLSLIISVHFKSSRELPRQRHALYAKAMEQLVDEWERLKDGELELEPTTLEAELEAEEKLALLRELAWAMFERNLAGGDARSHTVITSTAAEDVLTLALRDIPRIATRRSGTALDTFSRSEAKRWLRQIGERGGVLQELGNVEASDEVQIQFAHQTFQEYLASQSIHASIPAVQHLRTNRVRERWHDRRWREVLLLFSATSVDASPTVSYLLEQGTPDADLMAGAILAEQPRRLDNALIETTLSRVTHLVLAAEVALPTALEALNILAETGLDPVERVLGRAALTAPQRGVRVRALELLARMEPNRPAPAPIAPHIQNLMRRILAHEQESRLRLAAGFALARSDPRPCITGLLPEMVHIPAGPFLMGSTAEDADATKDEKPQHTLTLPDYWIGKTLVTNAQWQRFIDAGGYRTRRYWSGAGWRWLRSGWEPKADYTTAQALAVVLLGPLFDPLVRLLLRRPPFSQPHPESWDDPAWNGANQPVTGISFYEAAAYCRWLSEATDHPFHLPTEAEWEKAARGPEGLIYPWGNTWEAGRCNSEEAGLHKPAPVGSYQAGTSPYGVHDMAGNVWEWCATPFRMHYAWRKPDWSERLLNVVLWWLSVKAIRGGSYFRDRTIVRGAYRNNYIPRYRGIYNGLRVVSHAPVVGSDE</sequence>
<accession>A0A426TQJ1</accession>
<dbReference type="Pfam" id="PF03781">
    <property type="entry name" value="FGE-sulfatase"/>
    <property type="match status" value="1"/>
</dbReference>
<evidence type="ECO:0000313" key="3">
    <source>
        <dbReference type="Proteomes" id="UP000280307"/>
    </source>
</evidence>
<gene>
    <name evidence="2" type="ORF">EI684_22895</name>
</gene>
<dbReference type="InterPro" id="IPR016187">
    <property type="entry name" value="CTDL_fold"/>
</dbReference>
<dbReference type="EMBL" id="RSAS01000942">
    <property type="protein sequence ID" value="RRR65525.1"/>
    <property type="molecule type" value="Genomic_DNA"/>
</dbReference>
<dbReference type="PANTHER" id="PTHR23150:SF19">
    <property type="entry name" value="FORMYLGLYCINE-GENERATING ENZYME"/>
    <property type="match status" value="1"/>
</dbReference>
<feature type="domain" description="Sulfatase-modifying factor enzyme-like" evidence="1">
    <location>
        <begin position="558"/>
        <end position="844"/>
    </location>
</feature>
<dbReference type="Gene3D" id="3.90.1580.10">
    <property type="entry name" value="paralog of FGE (formylglycine-generating enzyme)"/>
    <property type="match status" value="1"/>
</dbReference>
<dbReference type="AlphaFoldDB" id="A0A426TQJ1"/>
<feature type="non-terminal residue" evidence="2">
    <location>
        <position position="1"/>
    </location>
</feature>
<dbReference type="Proteomes" id="UP000280307">
    <property type="component" value="Unassembled WGS sequence"/>
</dbReference>
<dbReference type="InterPro" id="IPR051043">
    <property type="entry name" value="Sulfatase_Mod_Factor_Kinase"/>
</dbReference>
<comment type="caution">
    <text evidence="2">The sequence shown here is derived from an EMBL/GenBank/DDBJ whole genome shotgun (WGS) entry which is preliminary data.</text>
</comment>